<accession>A0ACC4DLD5</accession>
<comment type="caution">
    <text evidence="1">The sequence shown here is derived from an EMBL/GenBank/DDBJ whole genome shotgun (WGS) entry which is preliminary data.</text>
</comment>
<sequence>MGSTDGADNTAHMQHPHPDIEKTARPESDLGGDTERESKDARQPIPEDNATPADAAKVEDAGPPDGGAAAWLVVLGAWCCSFSSPGWINSTRRQLPAVLRGRTSPRLFRQYHCLDSVAANILPVRVGAHRRHHIRQLRTEAAYHWRDLSSRLWADDGVAGKNVLSVPLVTGECAAPSVLRACTPLVTLACLSTWFAKKRGAAMGIMVTGSSVGGVIFPIMISRMISSVGYPWAMRTGAFVILGLQIIAIFTVRPRVKPVPKKMPVGRFAAPFKEFPFVMLLVGIFVLTYGIFIPIDYLASQGYKEAHMSEEMAQYLVAIFNGASLFGRLASGYGADIIGRWNMFIIACTLSGITEFAVWIPATRASVAIGFAVMFGFASGAFIGLSGALPVSVSPLPEVGYRLGVVFLAISIPALTMAPIGGAILQASANGWLNVKIFGGVMCLAGSAIILVARLLYTDKKLFKVF</sequence>
<gene>
    <name evidence="1" type="ORF">ACCO45_007753</name>
</gene>
<dbReference type="Proteomes" id="UP001638806">
    <property type="component" value="Unassembled WGS sequence"/>
</dbReference>
<organism evidence="1 2">
    <name type="scientific">Purpureocillium lilacinum</name>
    <name type="common">Paecilomyces lilacinus</name>
    <dbReference type="NCBI Taxonomy" id="33203"/>
    <lineage>
        <taxon>Eukaryota</taxon>
        <taxon>Fungi</taxon>
        <taxon>Dikarya</taxon>
        <taxon>Ascomycota</taxon>
        <taxon>Pezizomycotina</taxon>
        <taxon>Sordariomycetes</taxon>
        <taxon>Hypocreomycetidae</taxon>
        <taxon>Hypocreales</taxon>
        <taxon>Ophiocordycipitaceae</taxon>
        <taxon>Purpureocillium</taxon>
    </lineage>
</organism>
<proteinExistence type="predicted"/>
<dbReference type="EMBL" id="JBGNUJ010000007">
    <property type="protein sequence ID" value="KAL3957175.1"/>
    <property type="molecule type" value="Genomic_DNA"/>
</dbReference>
<reference evidence="1" key="1">
    <citation type="submission" date="2024-12" db="EMBL/GenBank/DDBJ databases">
        <title>Comparative genomics and development of molecular markers within Purpureocillium lilacinum and among Purpureocillium species.</title>
        <authorList>
            <person name="Yeh Z.-Y."/>
            <person name="Ni N.-T."/>
            <person name="Lo P.-H."/>
            <person name="Mushyakhwo K."/>
            <person name="Lin C.-F."/>
            <person name="Nai Y.-S."/>
        </authorList>
    </citation>
    <scope>NUCLEOTIDE SEQUENCE</scope>
    <source>
        <strain evidence="1">NCHU-NPUST-175</strain>
    </source>
</reference>
<name>A0ACC4DLD5_PURLI</name>
<keyword evidence="2" id="KW-1185">Reference proteome</keyword>
<evidence type="ECO:0000313" key="2">
    <source>
        <dbReference type="Proteomes" id="UP001638806"/>
    </source>
</evidence>
<evidence type="ECO:0000313" key="1">
    <source>
        <dbReference type="EMBL" id="KAL3957175.1"/>
    </source>
</evidence>
<protein>
    <submittedName>
        <fullName evidence="1">Uncharacterized protein</fullName>
    </submittedName>
</protein>